<dbReference type="OrthoDB" id="7819947at2"/>
<keyword evidence="1" id="KW-0808">Transferase</keyword>
<dbReference type="RefSeq" id="WP_138663368.1">
    <property type="nucleotide sequence ID" value="NZ_VANS01000005.1"/>
</dbReference>
<dbReference type="Pfam" id="PF20044">
    <property type="entry name" value="DUF6446"/>
    <property type="match status" value="1"/>
</dbReference>
<gene>
    <name evidence="1" type="ORF">FDT80_16190</name>
</gene>
<accession>A0A5S3PB02</accession>
<sequence length="175" mass="18410">MNGKIVGAAILASAAIAGASIYYLQLFGFYEEVSGEAAEVRLVSLVSDLPEQIVADNVRAIDADSSPIRYRACFDTPQGLAMLSETYVGIDDVTPRNAPGWFDCFDAAAIGASLANGSALAFVGTKNIEYGVDRIVAITEDGRGYVWHELNDCGQKAYDGTVVGEECPSSPSAGD</sequence>
<dbReference type="Proteomes" id="UP000309550">
    <property type="component" value="Unassembled WGS sequence"/>
</dbReference>
<dbReference type="EMBL" id="VANS01000005">
    <property type="protein sequence ID" value="TMM50796.1"/>
    <property type="molecule type" value="Genomic_DNA"/>
</dbReference>
<evidence type="ECO:0000313" key="2">
    <source>
        <dbReference type="Proteomes" id="UP000309550"/>
    </source>
</evidence>
<keyword evidence="1" id="KW-0418">Kinase</keyword>
<dbReference type="GO" id="GO:0016301">
    <property type="term" value="F:kinase activity"/>
    <property type="evidence" value="ECO:0007669"/>
    <property type="project" value="UniProtKB-KW"/>
</dbReference>
<comment type="caution">
    <text evidence="1">The sequence shown here is derived from an EMBL/GenBank/DDBJ whole genome shotgun (WGS) entry which is preliminary data.</text>
</comment>
<dbReference type="AlphaFoldDB" id="A0A5S3PB02"/>
<proteinExistence type="predicted"/>
<organism evidence="1 2">
    <name type="scientific">Sulfitobacter sabulilitoris</name>
    <dbReference type="NCBI Taxonomy" id="2562655"/>
    <lineage>
        <taxon>Bacteria</taxon>
        <taxon>Pseudomonadati</taxon>
        <taxon>Pseudomonadota</taxon>
        <taxon>Alphaproteobacteria</taxon>
        <taxon>Rhodobacterales</taxon>
        <taxon>Roseobacteraceae</taxon>
        <taxon>Sulfitobacter</taxon>
    </lineage>
</organism>
<protein>
    <submittedName>
        <fullName evidence="1">Histidine kinase</fullName>
    </submittedName>
</protein>
<reference evidence="1 2" key="1">
    <citation type="submission" date="2019-05" db="EMBL/GenBank/DDBJ databases">
        <title>Sulfitobacter sabulilitoris sp. nov., isolated from a marine sand.</title>
        <authorList>
            <person name="Yoon J.-H."/>
        </authorList>
    </citation>
    <scope>NUCLEOTIDE SEQUENCE [LARGE SCALE GENOMIC DNA]</scope>
    <source>
        <strain evidence="1 2">HSMS-29</strain>
    </source>
</reference>
<evidence type="ECO:0000313" key="1">
    <source>
        <dbReference type="EMBL" id="TMM50796.1"/>
    </source>
</evidence>
<name>A0A5S3PB02_9RHOB</name>
<keyword evidence="2" id="KW-1185">Reference proteome</keyword>
<dbReference type="InterPro" id="IPR045616">
    <property type="entry name" value="DUF6446"/>
</dbReference>